<dbReference type="GO" id="GO:0052381">
    <property type="term" value="F:tRNA dimethylallyltransferase activity"/>
    <property type="evidence" value="ECO:0007669"/>
    <property type="project" value="UniProtKB-EC"/>
</dbReference>
<dbReference type="InterPro" id="IPR018022">
    <property type="entry name" value="IPT"/>
</dbReference>
<name>A0ABW5WUJ8_9STAP</name>
<comment type="similarity">
    <text evidence="3 10 13">Belongs to the IPP transferase family.</text>
</comment>
<keyword evidence="5 10" id="KW-0819">tRNA processing</keyword>
<feature type="coiled-coil region" evidence="14">
    <location>
        <begin position="245"/>
        <end position="272"/>
    </location>
</feature>
<evidence type="ECO:0000256" key="12">
    <source>
        <dbReference type="RuleBase" id="RU003784"/>
    </source>
</evidence>
<evidence type="ECO:0000256" key="8">
    <source>
        <dbReference type="ARBA" id="ARBA00022842"/>
    </source>
</evidence>
<evidence type="ECO:0000256" key="14">
    <source>
        <dbReference type="SAM" id="Coils"/>
    </source>
</evidence>
<evidence type="ECO:0000313" key="16">
    <source>
        <dbReference type="Proteomes" id="UP001597519"/>
    </source>
</evidence>
<evidence type="ECO:0000256" key="6">
    <source>
        <dbReference type="ARBA" id="ARBA00022741"/>
    </source>
</evidence>
<dbReference type="PANTHER" id="PTHR11088:SF60">
    <property type="entry name" value="TRNA DIMETHYLALLYLTRANSFERASE"/>
    <property type="match status" value="1"/>
</dbReference>
<evidence type="ECO:0000256" key="3">
    <source>
        <dbReference type="ARBA" id="ARBA00005842"/>
    </source>
</evidence>
<dbReference type="SUPFAM" id="SSF52540">
    <property type="entry name" value="P-loop containing nucleoside triphosphate hydrolases"/>
    <property type="match status" value="2"/>
</dbReference>
<evidence type="ECO:0000256" key="9">
    <source>
        <dbReference type="ARBA" id="ARBA00049563"/>
    </source>
</evidence>
<feature type="binding site" evidence="10">
    <location>
        <begin position="11"/>
        <end position="18"/>
    </location>
    <ligand>
        <name>ATP</name>
        <dbReference type="ChEBI" id="CHEBI:30616"/>
    </ligand>
</feature>
<comment type="catalytic activity">
    <reaction evidence="9 10 11">
        <text>adenosine(37) in tRNA + dimethylallyl diphosphate = N(6)-dimethylallyladenosine(37) in tRNA + diphosphate</text>
        <dbReference type="Rhea" id="RHEA:26482"/>
        <dbReference type="Rhea" id="RHEA-COMP:10162"/>
        <dbReference type="Rhea" id="RHEA-COMP:10375"/>
        <dbReference type="ChEBI" id="CHEBI:33019"/>
        <dbReference type="ChEBI" id="CHEBI:57623"/>
        <dbReference type="ChEBI" id="CHEBI:74411"/>
        <dbReference type="ChEBI" id="CHEBI:74415"/>
        <dbReference type="EC" id="2.5.1.75"/>
    </reaction>
</comment>
<feature type="region of interest" description="Interaction with substrate tRNA" evidence="10">
    <location>
        <begin position="36"/>
        <end position="39"/>
    </location>
</feature>
<evidence type="ECO:0000313" key="15">
    <source>
        <dbReference type="EMBL" id="MFD2829019.1"/>
    </source>
</evidence>
<dbReference type="InterPro" id="IPR039657">
    <property type="entry name" value="Dimethylallyltransferase"/>
</dbReference>
<dbReference type="NCBIfam" id="TIGR00174">
    <property type="entry name" value="miaA"/>
    <property type="match status" value="1"/>
</dbReference>
<accession>A0ABW5WUJ8</accession>
<dbReference type="Pfam" id="PF01715">
    <property type="entry name" value="IPPT"/>
    <property type="match status" value="1"/>
</dbReference>
<comment type="function">
    <text evidence="2 10 12">Catalyzes the transfer of a dimethylallyl group onto the adenine at position 37 in tRNAs that read codons beginning with uridine, leading to the formation of N6-(dimethylallyl)adenosine (i(6)A).</text>
</comment>
<evidence type="ECO:0000256" key="1">
    <source>
        <dbReference type="ARBA" id="ARBA00001946"/>
    </source>
</evidence>
<evidence type="ECO:0000256" key="11">
    <source>
        <dbReference type="RuleBase" id="RU003783"/>
    </source>
</evidence>
<protein>
    <recommendedName>
        <fullName evidence="10">tRNA dimethylallyltransferase</fullName>
        <ecNumber evidence="10">2.5.1.75</ecNumber>
    </recommendedName>
    <alternativeName>
        <fullName evidence="10">Dimethylallyl diphosphate:tRNA dimethylallyltransferase</fullName>
        <shortName evidence="10">DMAPP:tRNA dimethylallyltransferase</shortName>
        <shortName evidence="10">DMATase</shortName>
    </alternativeName>
    <alternativeName>
        <fullName evidence="10">Isopentenyl-diphosphate:tRNA isopentenyltransferase</fullName>
        <shortName evidence="10">IPP transferase</shortName>
        <shortName evidence="10">IPPT</shortName>
        <shortName evidence="10">IPTase</shortName>
    </alternativeName>
</protein>
<keyword evidence="4 10" id="KW-0808">Transferase</keyword>
<feature type="site" description="Interaction with substrate tRNA" evidence="10">
    <location>
        <position position="102"/>
    </location>
</feature>
<dbReference type="EC" id="2.5.1.75" evidence="10"/>
<dbReference type="EMBL" id="JBHUOQ010000001">
    <property type="protein sequence ID" value="MFD2829019.1"/>
    <property type="molecule type" value="Genomic_DNA"/>
</dbReference>
<dbReference type="Gene3D" id="3.40.50.300">
    <property type="entry name" value="P-loop containing nucleotide triphosphate hydrolases"/>
    <property type="match status" value="1"/>
</dbReference>
<evidence type="ECO:0000256" key="13">
    <source>
        <dbReference type="RuleBase" id="RU003785"/>
    </source>
</evidence>
<reference evidence="16" key="1">
    <citation type="journal article" date="2019" name="Int. J. Syst. Evol. Microbiol.">
        <title>The Global Catalogue of Microorganisms (GCM) 10K type strain sequencing project: providing services to taxonomists for standard genome sequencing and annotation.</title>
        <authorList>
            <consortium name="The Broad Institute Genomics Platform"/>
            <consortium name="The Broad Institute Genome Sequencing Center for Infectious Disease"/>
            <person name="Wu L."/>
            <person name="Ma J."/>
        </authorList>
    </citation>
    <scope>NUCLEOTIDE SEQUENCE [LARGE SCALE GENOMIC DNA]</scope>
    <source>
        <strain evidence="16">KCTC 33575</strain>
    </source>
</reference>
<sequence length="302" mass="34513">MSKDKVIVLIGPTAVGKTKLSIDIASHFGFEVISGDSMQIYQGMDILSGKITEEEASGIKHHMIDIKRPDENFSVSDFKNQVESVMETMYQKGSVPFIVGGTGHYIKALIHDYQFNDENNEEKQRLTESFENENTEVLYDKLKALSPADAENVHINNRQRIIRMLVKHHLTDGTREDTNYTPDTKYDTLIIGLTTERERLYNRINERVAAMFEAGLENEVSALKDQFDMSVTASGAIGYKEFLPYVEGEASLEDVKEKIQQHSRQYAKRQLTFFRNQLDVQWFDADESDSEEVFKAIEAFIS</sequence>
<dbReference type="Gene3D" id="1.10.20.140">
    <property type="match status" value="1"/>
</dbReference>
<dbReference type="RefSeq" id="WP_377770647.1">
    <property type="nucleotide sequence ID" value="NZ_JBHUOQ010000001.1"/>
</dbReference>
<feature type="region of interest" description="Interaction with substrate tRNA" evidence="10">
    <location>
        <begin position="159"/>
        <end position="163"/>
    </location>
</feature>
<comment type="subunit">
    <text evidence="10">Monomer.</text>
</comment>
<dbReference type="PANTHER" id="PTHR11088">
    <property type="entry name" value="TRNA DIMETHYLALLYLTRANSFERASE"/>
    <property type="match status" value="1"/>
</dbReference>
<dbReference type="Proteomes" id="UP001597519">
    <property type="component" value="Unassembled WGS sequence"/>
</dbReference>
<evidence type="ECO:0000256" key="4">
    <source>
        <dbReference type="ARBA" id="ARBA00022679"/>
    </source>
</evidence>
<keyword evidence="14" id="KW-0175">Coiled coil</keyword>
<keyword evidence="8 10" id="KW-0460">Magnesium</keyword>
<evidence type="ECO:0000256" key="2">
    <source>
        <dbReference type="ARBA" id="ARBA00003213"/>
    </source>
</evidence>
<comment type="caution">
    <text evidence="10">Lacks conserved residue(s) required for the propagation of feature annotation.</text>
</comment>
<feature type="binding site" evidence="10">
    <location>
        <begin position="13"/>
        <end position="18"/>
    </location>
    <ligand>
        <name>substrate</name>
    </ligand>
</feature>
<dbReference type="HAMAP" id="MF_00185">
    <property type="entry name" value="IPP_trans"/>
    <property type="match status" value="1"/>
</dbReference>
<keyword evidence="16" id="KW-1185">Reference proteome</keyword>
<gene>
    <name evidence="10 15" type="primary">miaA</name>
    <name evidence="15" type="ORF">ACFSX4_00975</name>
</gene>
<evidence type="ECO:0000256" key="7">
    <source>
        <dbReference type="ARBA" id="ARBA00022840"/>
    </source>
</evidence>
<keyword evidence="7 10" id="KW-0067">ATP-binding</keyword>
<proteinExistence type="inferred from homology"/>
<evidence type="ECO:0000256" key="10">
    <source>
        <dbReference type="HAMAP-Rule" id="MF_00185"/>
    </source>
</evidence>
<organism evidence="15 16">
    <name type="scientific">Corticicoccus populi</name>
    <dbReference type="NCBI Taxonomy" id="1812821"/>
    <lineage>
        <taxon>Bacteria</taxon>
        <taxon>Bacillati</taxon>
        <taxon>Bacillota</taxon>
        <taxon>Bacilli</taxon>
        <taxon>Bacillales</taxon>
        <taxon>Staphylococcaceae</taxon>
        <taxon>Corticicoccus</taxon>
    </lineage>
</organism>
<keyword evidence="6 10" id="KW-0547">Nucleotide-binding</keyword>
<evidence type="ECO:0000256" key="5">
    <source>
        <dbReference type="ARBA" id="ARBA00022694"/>
    </source>
</evidence>
<comment type="caution">
    <text evidence="15">The sequence shown here is derived from an EMBL/GenBank/DDBJ whole genome shotgun (WGS) entry which is preliminary data.</text>
</comment>
<dbReference type="InterPro" id="IPR027417">
    <property type="entry name" value="P-loop_NTPase"/>
</dbReference>
<comment type="cofactor">
    <cofactor evidence="1 10">
        <name>Mg(2+)</name>
        <dbReference type="ChEBI" id="CHEBI:18420"/>
    </cofactor>
</comment>